<feature type="domain" description="STAS" evidence="3">
    <location>
        <begin position="5"/>
        <end position="105"/>
    </location>
</feature>
<dbReference type="RefSeq" id="WP_050378548.1">
    <property type="nucleotide sequence ID" value="NZ_LGSS01000019.1"/>
</dbReference>
<dbReference type="PROSITE" id="PS50801">
    <property type="entry name" value="STAS"/>
    <property type="match status" value="1"/>
</dbReference>
<dbReference type="Proteomes" id="UP000037267">
    <property type="component" value="Unassembled WGS sequence"/>
</dbReference>
<dbReference type="GO" id="GO:0043856">
    <property type="term" value="F:anti-sigma factor antagonist activity"/>
    <property type="evidence" value="ECO:0007669"/>
    <property type="project" value="InterPro"/>
</dbReference>
<evidence type="ECO:0000313" key="4">
    <source>
        <dbReference type="EMBL" id="KNF07316.1"/>
    </source>
</evidence>
<accession>A0A0L0W760</accession>
<dbReference type="STRING" id="1503.CLPU_19c00520"/>
<dbReference type="Pfam" id="PF01740">
    <property type="entry name" value="STAS"/>
    <property type="match status" value="1"/>
</dbReference>
<dbReference type="PANTHER" id="PTHR33495">
    <property type="entry name" value="ANTI-SIGMA FACTOR ANTAGONIST TM_1081-RELATED-RELATED"/>
    <property type="match status" value="1"/>
</dbReference>
<evidence type="ECO:0000259" key="3">
    <source>
        <dbReference type="PROSITE" id="PS50801"/>
    </source>
</evidence>
<dbReference type="CDD" id="cd07043">
    <property type="entry name" value="STAS_anti-anti-sigma_factors"/>
    <property type="match status" value="1"/>
</dbReference>
<evidence type="ECO:0000256" key="2">
    <source>
        <dbReference type="RuleBase" id="RU003749"/>
    </source>
</evidence>
<dbReference type="Gene3D" id="3.30.750.24">
    <property type="entry name" value="STAS domain"/>
    <property type="match status" value="1"/>
</dbReference>
<evidence type="ECO:0000313" key="5">
    <source>
        <dbReference type="Proteomes" id="UP000037267"/>
    </source>
</evidence>
<dbReference type="EMBL" id="LGSS01000019">
    <property type="protein sequence ID" value="KNF07316.1"/>
    <property type="molecule type" value="Genomic_DNA"/>
</dbReference>
<dbReference type="InterPro" id="IPR036513">
    <property type="entry name" value="STAS_dom_sf"/>
</dbReference>
<gene>
    <name evidence="4" type="primary">spoIIAA1</name>
    <name evidence="4" type="ORF">CLPU_19c00520</name>
</gene>
<dbReference type="InterPro" id="IPR003658">
    <property type="entry name" value="Anti-sigma_ant"/>
</dbReference>
<reference evidence="5" key="1">
    <citation type="submission" date="2015-07" db="EMBL/GenBank/DDBJ databases">
        <title>Draft genome sequence of the purine-degrading Gottschalkia purinilyticum DSM 1384 (formerly Clostridium purinilyticum).</title>
        <authorList>
            <person name="Poehlein A."/>
            <person name="Schiel-Bengelsdorf B."/>
            <person name="Bengelsdorf F.R."/>
            <person name="Daniel R."/>
            <person name="Duerre P."/>
        </authorList>
    </citation>
    <scope>NUCLEOTIDE SEQUENCE [LARGE SCALE GENOMIC DNA]</scope>
    <source>
        <strain evidence="5">DSM 1384</strain>
    </source>
</reference>
<dbReference type="OrthoDB" id="9793697at2"/>
<dbReference type="NCBIfam" id="TIGR00377">
    <property type="entry name" value="ant_ant_sig"/>
    <property type="match status" value="1"/>
</dbReference>
<protein>
    <recommendedName>
        <fullName evidence="2">Anti-sigma factor antagonist</fullName>
    </recommendedName>
</protein>
<proteinExistence type="inferred from homology"/>
<dbReference type="InterPro" id="IPR002645">
    <property type="entry name" value="STAS_dom"/>
</dbReference>
<organism evidence="4 5">
    <name type="scientific">Gottschalkia purinilytica</name>
    <name type="common">Clostridium purinilyticum</name>
    <dbReference type="NCBI Taxonomy" id="1503"/>
    <lineage>
        <taxon>Bacteria</taxon>
        <taxon>Bacillati</taxon>
        <taxon>Bacillota</taxon>
        <taxon>Tissierellia</taxon>
        <taxon>Tissierellales</taxon>
        <taxon>Gottschalkiaceae</taxon>
        <taxon>Gottschalkia</taxon>
    </lineage>
</organism>
<dbReference type="PANTHER" id="PTHR33495:SF2">
    <property type="entry name" value="ANTI-SIGMA FACTOR ANTAGONIST TM_1081-RELATED"/>
    <property type="match status" value="1"/>
</dbReference>
<comment type="similarity">
    <text evidence="1 2">Belongs to the anti-sigma-factor antagonist family.</text>
</comment>
<sequence length="105" mass="11984">MSLEVSKKYQEEQNVWIIKPVGEVDIYTSEEFKTLLVQSIEEKKSDLIVDGENLDYIDSTGLGVLISALKKAKEYEKSISIINIKPSIKKLFELTSLNKVFTIKE</sequence>
<evidence type="ECO:0000256" key="1">
    <source>
        <dbReference type="ARBA" id="ARBA00009013"/>
    </source>
</evidence>
<dbReference type="AlphaFoldDB" id="A0A0L0W760"/>
<keyword evidence="5" id="KW-1185">Reference proteome</keyword>
<dbReference type="SUPFAM" id="SSF52091">
    <property type="entry name" value="SpoIIaa-like"/>
    <property type="match status" value="1"/>
</dbReference>
<name>A0A0L0W760_GOTPU</name>
<comment type="caution">
    <text evidence="4">The sequence shown here is derived from an EMBL/GenBank/DDBJ whole genome shotgun (WGS) entry which is preliminary data.</text>
</comment>